<dbReference type="Proteomes" id="UP001042704">
    <property type="component" value="Chromosome"/>
</dbReference>
<dbReference type="GO" id="GO:0008761">
    <property type="term" value="F:UDP-N-acetylglucosamine 2-epimerase activity"/>
    <property type="evidence" value="ECO:0007669"/>
    <property type="project" value="TreeGrafter"/>
</dbReference>
<proteinExistence type="predicted"/>
<dbReference type="PROSITE" id="PS01125">
    <property type="entry name" value="ROK"/>
    <property type="match status" value="1"/>
</dbReference>
<evidence type="ECO:0000313" key="1">
    <source>
        <dbReference type="EMBL" id="QSZ67260.1"/>
    </source>
</evidence>
<dbReference type="PANTHER" id="PTHR18964:SF149">
    <property type="entry name" value="BIFUNCTIONAL UDP-N-ACETYLGLUCOSAMINE 2-EPIMERASE_N-ACETYLMANNOSAMINE KINASE"/>
    <property type="match status" value="1"/>
</dbReference>
<protein>
    <submittedName>
        <fullName evidence="1">ROK family protein</fullName>
    </submittedName>
</protein>
<name>A0A8A3S6G4_9EURY</name>
<dbReference type="PANTHER" id="PTHR18964">
    <property type="entry name" value="ROK (REPRESSOR, ORF, KINASE) FAMILY"/>
    <property type="match status" value="1"/>
</dbReference>
<dbReference type="RefSeq" id="WP_265580149.1">
    <property type="nucleotide sequence ID" value="NZ_CP036172.1"/>
</dbReference>
<gene>
    <name evidence="1" type="ORF">RJ40_06965</name>
</gene>
<evidence type="ECO:0000313" key="2">
    <source>
        <dbReference type="Proteomes" id="UP001042704"/>
    </source>
</evidence>
<dbReference type="Gene3D" id="3.30.420.40">
    <property type="match status" value="2"/>
</dbReference>
<sequence>MGEGSVIAVDIGATHYRTALVTSEGCVRDFVRGDTPREGASGEVVARAVGDAIASIPGWSRAAGIGVASAGPLDLTSGRVVCSPNMAFEEVPLVAPLFERFGLPVRLLNDCRAGALGERWLGAGQGVDNLVYLTLSTGIGGGAVVGGRLLQGRDGNAGEVGHLFVDSEYALSCGCGHAGHWEAYASGTGMPRFFAAWLAKNNLPASSFDASSSRGILGAAARGDSLAGAFMDALGAISARAFSDIIVAYSPEVIVLDGPIARAHGALLIRHMCPHLDRYLPTPEIVVSPLEGRAPLLGAAVYALGLS</sequence>
<dbReference type="InterPro" id="IPR043129">
    <property type="entry name" value="ATPase_NBD"/>
</dbReference>
<dbReference type="GO" id="GO:0009384">
    <property type="term" value="F:N-acylmannosamine kinase activity"/>
    <property type="evidence" value="ECO:0007669"/>
    <property type="project" value="TreeGrafter"/>
</dbReference>
<dbReference type="AlphaFoldDB" id="A0A8A3S6G4"/>
<dbReference type="EMBL" id="CP036172">
    <property type="protein sequence ID" value="QSZ67260.1"/>
    <property type="molecule type" value="Genomic_DNA"/>
</dbReference>
<accession>A0A8A3S6G4</accession>
<reference evidence="1" key="1">
    <citation type="journal article" date="2001" name="Int. J. Syst. Evol. Microbiol.">
        <title>Methanofollis aquaemaris sp. nov., a methanogen isolated from an aquaculture fish pond.</title>
        <authorList>
            <person name="Lai M.C."/>
            <person name="Chen S.C."/>
        </authorList>
    </citation>
    <scope>NUCLEOTIDE SEQUENCE</scope>
    <source>
        <strain evidence="1">N2F9704</strain>
    </source>
</reference>
<dbReference type="InterPro" id="IPR049874">
    <property type="entry name" value="ROK_cs"/>
</dbReference>
<dbReference type="KEGG" id="maqe:RJ40_06965"/>
<organism evidence="1 2">
    <name type="scientific">Methanofollis aquaemaris</name>
    <dbReference type="NCBI Taxonomy" id="126734"/>
    <lineage>
        <taxon>Archaea</taxon>
        <taxon>Methanobacteriati</taxon>
        <taxon>Methanobacteriota</taxon>
        <taxon>Stenosarchaea group</taxon>
        <taxon>Methanomicrobia</taxon>
        <taxon>Methanomicrobiales</taxon>
        <taxon>Methanomicrobiaceae</taxon>
        <taxon>Methanofollis</taxon>
    </lineage>
</organism>
<dbReference type="InterPro" id="IPR000600">
    <property type="entry name" value="ROK"/>
</dbReference>
<keyword evidence="2" id="KW-1185">Reference proteome</keyword>
<reference evidence="1" key="2">
    <citation type="submission" date="2019-02" db="EMBL/GenBank/DDBJ databases">
        <authorList>
            <person name="Chen S.-C."/>
            <person name="Chien H.-H."/>
            <person name="Lai M.-C."/>
        </authorList>
    </citation>
    <scope>NUCLEOTIDE SEQUENCE</scope>
    <source>
        <strain evidence="1">N2F9704</strain>
    </source>
</reference>
<dbReference type="Pfam" id="PF00480">
    <property type="entry name" value="ROK"/>
    <property type="match status" value="1"/>
</dbReference>
<dbReference type="GeneID" id="76424091"/>
<dbReference type="SUPFAM" id="SSF53067">
    <property type="entry name" value="Actin-like ATPase domain"/>
    <property type="match status" value="1"/>
</dbReference>